<dbReference type="InterPro" id="IPR000845">
    <property type="entry name" value="Nucleoside_phosphorylase_d"/>
</dbReference>
<dbReference type="GO" id="GO:0009116">
    <property type="term" value="P:nucleoside metabolic process"/>
    <property type="evidence" value="ECO:0007669"/>
    <property type="project" value="InterPro"/>
</dbReference>
<dbReference type="AlphaFoldDB" id="A0A0B4GFN5"/>
<dbReference type="HOGENOM" id="CLU_395913_0_0_1"/>
<feature type="compositionally biased region" description="Acidic residues" evidence="1">
    <location>
        <begin position="174"/>
        <end position="186"/>
    </location>
</feature>
<protein>
    <submittedName>
        <fullName evidence="4">Nucleoside phosphorylase</fullName>
    </submittedName>
</protein>
<dbReference type="SUPFAM" id="SSF53167">
    <property type="entry name" value="Purine and uridine phosphorylases"/>
    <property type="match status" value="1"/>
</dbReference>
<comment type="caution">
    <text evidence="4">The sequence shown here is derived from an EMBL/GenBank/DDBJ whole genome shotgun (WGS) entry which is preliminary data.</text>
</comment>
<dbReference type="GO" id="GO:0003824">
    <property type="term" value="F:catalytic activity"/>
    <property type="evidence" value="ECO:0007669"/>
    <property type="project" value="InterPro"/>
</dbReference>
<feature type="domain" description="Oxidoreductase acuF-like C2H2 type zinc-finger" evidence="3">
    <location>
        <begin position="213"/>
        <end position="240"/>
    </location>
</feature>
<dbReference type="EMBL" id="AZNH01000026">
    <property type="protein sequence ID" value="KID85860.1"/>
    <property type="molecule type" value="Genomic_DNA"/>
</dbReference>
<dbReference type="Pfam" id="PF01048">
    <property type="entry name" value="PNP_UDP_1"/>
    <property type="match status" value="1"/>
</dbReference>
<keyword evidence="5" id="KW-1185">Reference proteome</keyword>
<evidence type="ECO:0000256" key="1">
    <source>
        <dbReference type="SAM" id="MobiDB-lite"/>
    </source>
</evidence>
<dbReference type="InterPro" id="IPR058925">
    <property type="entry name" value="zf-C2H2_AcuF"/>
</dbReference>
<dbReference type="OrthoDB" id="6133115at2759"/>
<dbReference type="Proteomes" id="UP000031192">
    <property type="component" value="Unassembled WGS sequence"/>
</dbReference>
<evidence type="ECO:0000313" key="4">
    <source>
        <dbReference type="EMBL" id="KID85860.1"/>
    </source>
</evidence>
<dbReference type="PANTHER" id="PTHR35391:SF7">
    <property type="entry name" value="C2H2-TYPE DOMAIN-CONTAINING PROTEIN"/>
    <property type="match status" value="1"/>
</dbReference>
<dbReference type="Gene3D" id="3.40.50.1580">
    <property type="entry name" value="Nucleoside phosphorylase domain"/>
    <property type="match status" value="1"/>
</dbReference>
<feature type="compositionally biased region" description="Acidic residues" evidence="1">
    <location>
        <begin position="363"/>
        <end position="384"/>
    </location>
</feature>
<organism evidence="4 5">
    <name type="scientific">Metarhizium guizhouense (strain ARSEF 977)</name>
    <dbReference type="NCBI Taxonomy" id="1276136"/>
    <lineage>
        <taxon>Eukaryota</taxon>
        <taxon>Fungi</taxon>
        <taxon>Dikarya</taxon>
        <taxon>Ascomycota</taxon>
        <taxon>Pezizomycotina</taxon>
        <taxon>Sordariomycetes</taxon>
        <taxon>Hypocreomycetidae</taxon>
        <taxon>Hypocreales</taxon>
        <taxon>Clavicipitaceae</taxon>
        <taxon>Metarhizium</taxon>
    </lineage>
</organism>
<name>A0A0B4GFN5_METGA</name>
<evidence type="ECO:0000259" key="3">
    <source>
        <dbReference type="Pfam" id="PF26082"/>
    </source>
</evidence>
<dbReference type="Pfam" id="PF26082">
    <property type="entry name" value="zf-C2H2_AcuF"/>
    <property type="match status" value="1"/>
</dbReference>
<dbReference type="InterPro" id="IPR035994">
    <property type="entry name" value="Nucleoside_phosphorylase_sf"/>
</dbReference>
<evidence type="ECO:0000259" key="2">
    <source>
        <dbReference type="Pfam" id="PF01048"/>
    </source>
</evidence>
<feature type="compositionally biased region" description="Low complexity" evidence="1">
    <location>
        <begin position="187"/>
        <end position="197"/>
    </location>
</feature>
<accession>A0A0B4GFN5</accession>
<sequence>MDPTIRDKVLHCSELFEQAPAADSNIQDAYKRFQAWYTNYTAGRAVTPSLDERLRDAPDTRDTISEFLDDLATALGSGAESSVGRASMHEAVQSLEHISILLGIPASVDRYEKAKYVNVDHFIPIDKSHIEELFPKADPVLRDRLLQGVLSRRRALRYAQEHKEELAKEAPCPQDEEEDEDDDETMSDISDSSSLCSDMSIRVPPMPLMGQKGKPFVCPCCFSMIEAEDREEWKRHVSSDMLPYVCTFTDCEEPDRLFESRDEWYFHELNYHRRTWFCILGCLEKFDSKSAFEAHWSVAHRESGGIARAEELGAHSTRLPEPETSTWCPMCHDEIRDPELVMQHIGRHQVQLGLWPLRSMGYFDDEDDQEGNEENGEDGAEMSDEEGKVPDNPAPSQDAAGSDSPPPGSTETLPSFDREDYTVGWICASQEGLDTAVACLDAKHKAVPRIPRGGHDYAFGEINGHHIVIGCADISENRQTSVANLAAMMRENFPGVKLGLSVGIGGAVPSGGRNIRLGDVAVGSAGVLGLGMDGHGVLQPASPRYPAPMLLCHAASDLWVESEMDGPTLGRDMQSIMSTKSQQWRGYYSRPDSSSDNDGPAVHRGWIASGTTMLTSADDRKALADREHVVCFDMEAAKLMEVSKLAEGFPFMLIRGICDYCDTHKNEQWQPYATMSAAVYARALLGHISPHKIQSL</sequence>
<evidence type="ECO:0000313" key="5">
    <source>
        <dbReference type="Proteomes" id="UP000031192"/>
    </source>
</evidence>
<feature type="region of interest" description="Disordered" evidence="1">
    <location>
        <begin position="164"/>
        <end position="197"/>
    </location>
</feature>
<feature type="region of interest" description="Disordered" evidence="1">
    <location>
        <begin position="363"/>
        <end position="415"/>
    </location>
</feature>
<reference evidence="4 5" key="1">
    <citation type="journal article" date="2014" name="Proc. Natl. Acad. Sci. U.S.A.">
        <title>Trajectory and genomic determinants of fungal-pathogen speciation and host adaptation.</title>
        <authorList>
            <person name="Hu X."/>
            <person name="Xiao G."/>
            <person name="Zheng P."/>
            <person name="Shang Y."/>
            <person name="Su Y."/>
            <person name="Zhang X."/>
            <person name="Liu X."/>
            <person name="Zhan S."/>
            <person name="St Leger R.J."/>
            <person name="Wang C."/>
        </authorList>
    </citation>
    <scope>NUCLEOTIDE SEQUENCE [LARGE SCALE GENOMIC DNA]</scope>
    <source>
        <strain evidence="4 5">ARSEF 977</strain>
    </source>
</reference>
<gene>
    <name evidence="4" type="ORF">MGU_06969</name>
</gene>
<dbReference type="PANTHER" id="PTHR35391">
    <property type="entry name" value="C2H2-TYPE DOMAIN-CONTAINING PROTEIN-RELATED"/>
    <property type="match status" value="1"/>
</dbReference>
<feature type="domain" description="Nucleoside phosphorylase" evidence="2">
    <location>
        <begin position="423"/>
        <end position="669"/>
    </location>
</feature>
<proteinExistence type="predicted"/>